<protein>
    <submittedName>
        <fullName evidence="5">RNA methyltransferase TrmH, group 3</fullName>
    </submittedName>
</protein>
<evidence type="ECO:0000313" key="6">
    <source>
        <dbReference type="Proteomes" id="UP000005695"/>
    </source>
</evidence>
<dbReference type="Pfam" id="PF08032">
    <property type="entry name" value="SpoU_sub_bind"/>
    <property type="match status" value="1"/>
</dbReference>
<dbReference type="InterPro" id="IPR029028">
    <property type="entry name" value="Alpha/beta_knot_MTases"/>
</dbReference>
<dbReference type="InterPro" id="IPR013123">
    <property type="entry name" value="SpoU_subst-bd"/>
</dbReference>
<dbReference type="RefSeq" id="WP_006001923.1">
    <property type="nucleotide sequence ID" value="NZ_AAEW02000016.1"/>
</dbReference>
<dbReference type="PANTHER" id="PTHR46429:SF1">
    <property type="entry name" value="23S RRNA (GUANOSINE-2'-O-)-METHYLTRANSFERASE RLMB"/>
    <property type="match status" value="1"/>
</dbReference>
<keyword evidence="2 5" id="KW-0489">Methyltransferase</keyword>
<reference evidence="5" key="1">
    <citation type="submission" date="2006-05" db="EMBL/GenBank/DDBJ databases">
        <title>Annotation of the draft genome assembly of Desulfuromonas acetoxidans DSM 684.</title>
        <authorList>
            <consortium name="US DOE Joint Genome Institute (JGI-ORNL)"/>
            <person name="Larimer F."/>
            <person name="Land M."/>
            <person name="Hauser L."/>
        </authorList>
    </citation>
    <scope>NUCLEOTIDE SEQUENCE [LARGE SCALE GENOMIC DNA]</scope>
    <source>
        <strain evidence="5">DSM 684</strain>
    </source>
</reference>
<dbReference type="GO" id="GO:0032259">
    <property type="term" value="P:methylation"/>
    <property type="evidence" value="ECO:0007669"/>
    <property type="project" value="UniProtKB-KW"/>
</dbReference>
<evidence type="ECO:0000256" key="1">
    <source>
        <dbReference type="ARBA" id="ARBA00007228"/>
    </source>
</evidence>
<dbReference type="NCBIfam" id="TIGR00186">
    <property type="entry name" value="rRNA_methyl_3"/>
    <property type="match status" value="1"/>
</dbReference>
<keyword evidence="3" id="KW-0808">Transferase</keyword>
<dbReference type="GO" id="GO:0008173">
    <property type="term" value="F:RNA methyltransferase activity"/>
    <property type="evidence" value="ECO:0007669"/>
    <property type="project" value="InterPro"/>
</dbReference>
<name>Q1JXE5_DESA6</name>
<sequence>MSQYLFGLNAVFEALGQGRKVVALYVEAQRNPRLEEIVAQATERHVAVKQCERRQLDKMVGDVRHQGVVAQVKAQDFVSLAQLLAQSSQSERFFLILDGITDPHNFGALIRSAAAAGCQGVIFAKDRSCPVTGIVEKTAAGTLGYVQLCQVTNLGRAIEELKKAGVWVYGLAGEEGQSLFEAPLSAPIALVAGSEGRGIRPLIRKLCDGLIAIPMPGRVESLNVSVATGIALFEVVRNHLKIKK</sequence>
<accession>Q1JXE5</accession>
<proteinExistence type="inferred from homology"/>
<dbReference type="GO" id="GO:0003723">
    <property type="term" value="F:RNA binding"/>
    <property type="evidence" value="ECO:0007669"/>
    <property type="project" value="InterPro"/>
</dbReference>
<dbReference type="OrthoDB" id="9785673at2"/>
<dbReference type="SUPFAM" id="SSF55315">
    <property type="entry name" value="L30e-like"/>
    <property type="match status" value="1"/>
</dbReference>
<dbReference type="SUPFAM" id="SSF75217">
    <property type="entry name" value="alpha/beta knot"/>
    <property type="match status" value="1"/>
</dbReference>
<comment type="similarity">
    <text evidence="1">Belongs to the class IV-like SAM-binding methyltransferase superfamily. RNA methyltransferase TrmH family.</text>
</comment>
<evidence type="ECO:0000256" key="3">
    <source>
        <dbReference type="ARBA" id="ARBA00022679"/>
    </source>
</evidence>
<organism evidence="5 6">
    <name type="scientific">Desulfuromonas acetoxidans (strain DSM 684 / 11070)</name>
    <dbReference type="NCBI Taxonomy" id="281689"/>
    <lineage>
        <taxon>Bacteria</taxon>
        <taxon>Pseudomonadati</taxon>
        <taxon>Thermodesulfobacteriota</taxon>
        <taxon>Desulfuromonadia</taxon>
        <taxon>Desulfuromonadales</taxon>
        <taxon>Desulfuromonadaceae</taxon>
        <taxon>Desulfuromonas</taxon>
    </lineage>
</organism>
<evidence type="ECO:0000313" key="5">
    <source>
        <dbReference type="EMBL" id="EAT14847.1"/>
    </source>
</evidence>
<reference evidence="5" key="2">
    <citation type="submission" date="2006-05" db="EMBL/GenBank/DDBJ databases">
        <title>Sequencing of the draft genome and assembly of Desulfuromonas acetoxidans DSM 684.</title>
        <authorList>
            <consortium name="US DOE Joint Genome Institute (JGI-PGF)"/>
            <person name="Copeland A."/>
            <person name="Lucas S."/>
            <person name="Lapidus A."/>
            <person name="Barry K."/>
            <person name="Detter J.C."/>
            <person name="Glavina del Rio T."/>
            <person name="Hammon N."/>
            <person name="Israni S."/>
            <person name="Dalin E."/>
            <person name="Tice H."/>
            <person name="Bruce D."/>
            <person name="Pitluck S."/>
            <person name="Richardson P."/>
        </authorList>
    </citation>
    <scope>NUCLEOTIDE SEQUENCE [LARGE SCALE GENOMIC DNA]</scope>
    <source>
        <strain evidence="5">DSM 684</strain>
    </source>
</reference>
<dbReference type="Gene3D" id="3.40.1280.10">
    <property type="match status" value="1"/>
</dbReference>
<dbReference type="InterPro" id="IPR001537">
    <property type="entry name" value="SpoU_MeTrfase"/>
</dbReference>
<dbReference type="InterPro" id="IPR029064">
    <property type="entry name" value="Ribosomal_eL30-like_sf"/>
</dbReference>
<evidence type="ECO:0000256" key="2">
    <source>
        <dbReference type="ARBA" id="ARBA00022603"/>
    </source>
</evidence>
<evidence type="ECO:0000259" key="4">
    <source>
        <dbReference type="SMART" id="SM00967"/>
    </source>
</evidence>
<dbReference type="GO" id="GO:0005829">
    <property type="term" value="C:cytosol"/>
    <property type="evidence" value="ECO:0007669"/>
    <property type="project" value="TreeGrafter"/>
</dbReference>
<dbReference type="InterPro" id="IPR029026">
    <property type="entry name" value="tRNA_m1G_MTases_N"/>
</dbReference>
<dbReference type="EMBL" id="AAEW02000016">
    <property type="protein sequence ID" value="EAT14847.1"/>
    <property type="molecule type" value="Genomic_DNA"/>
</dbReference>
<comment type="caution">
    <text evidence="5">The sequence shown here is derived from an EMBL/GenBank/DDBJ whole genome shotgun (WGS) entry which is preliminary data.</text>
</comment>
<dbReference type="FunFam" id="3.40.1280.10:FF:000008">
    <property type="entry name" value="Group 3 RNA methyltransferase TrmH"/>
    <property type="match status" value="1"/>
</dbReference>
<gene>
    <name evidence="5" type="ORF">Dace_0855</name>
</gene>
<dbReference type="Gene3D" id="3.30.1330.30">
    <property type="match status" value="1"/>
</dbReference>
<dbReference type="AlphaFoldDB" id="Q1JXE5"/>
<dbReference type="SMART" id="SM00967">
    <property type="entry name" value="SpoU_sub_bind"/>
    <property type="match status" value="1"/>
</dbReference>
<dbReference type="GO" id="GO:0006396">
    <property type="term" value="P:RNA processing"/>
    <property type="evidence" value="ECO:0007669"/>
    <property type="project" value="InterPro"/>
</dbReference>
<dbReference type="Proteomes" id="UP000005695">
    <property type="component" value="Unassembled WGS sequence"/>
</dbReference>
<dbReference type="PANTHER" id="PTHR46429">
    <property type="entry name" value="23S RRNA (GUANOSINE-2'-O-)-METHYLTRANSFERASE RLMB"/>
    <property type="match status" value="1"/>
</dbReference>
<feature type="domain" description="RNA 2-O ribose methyltransferase substrate binding" evidence="4">
    <location>
        <begin position="4"/>
        <end position="78"/>
    </location>
</feature>
<dbReference type="Pfam" id="PF00588">
    <property type="entry name" value="SpoU_methylase"/>
    <property type="match status" value="1"/>
</dbReference>
<dbReference type="InterPro" id="IPR004441">
    <property type="entry name" value="rRNA_MeTrfase_TrmH"/>
</dbReference>
<keyword evidence="6" id="KW-1185">Reference proteome</keyword>
<dbReference type="CDD" id="cd18103">
    <property type="entry name" value="SpoU-like_RlmB"/>
    <property type="match status" value="1"/>
</dbReference>